<dbReference type="InterPro" id="IPR032466">
    <property type="entry name" value="Metal_Hydrolase"/>
</dbReference>
<dbReference type="InterPro" id="IPR011059">
    <property type="entry name" value="Metal-dep_hydrolase_composite"/>
</dbReference>
<reference evidence="2 3" key="2">
    <citation type="submission" date="2019-01" db="EMBL/GenBank/DDBJ databases">
        <title>Motilimonas pumilus sp. nov., isolated from the gut of sea cucumber (Apostichopus japonicus).</title>
        <authorList>
            <person name="Wang F.-Q."/>
            <person name="Ren L.-H."/>
            <person name="Lin Y.-W."/>
            <person name="Sun G.-H."/>
            <person name="Du Z.-J."/>
            <person name="Zhao J.-X."/>
            <person name="Liu X.-J."/>
            <person name="Liu L.-J."/>
        </authorList>
    </citation>
    <scope>NUCLEOTIDE SEQUENCE [LARGE SCALE GENOMIC DNA]</scope>
    <source>
        <strain evidence="2 3">PLHSC7-2</strain>
    </source>
</reference>
<dbReference type="Gene3D" id="2.30.40.10">
    <property type="entry name" value="Urease, subunit C, domain 1"/>
    <property type="match status" value="1"/>
</dbReference>
<gene>
    <name evidence="2" type="ORF">D1Z90_09025</name>
</gene>
<accession>A0A418YFW4</accession>
<dbReference type="PANTHER" id="PTHR22642">
    <property type="entry name" value="IMIDAZOLONEPROPIONASE"/>
    <property type="match status" value="1"/>
</dbReference>
<sequence length="619" mass="68295">MAVTATIKPIKTLLNVANTACKSTVLMALALLIQGCEPKPKTPLKVYDIPFKQADLIFKNGHIITMEGLTPKTVPAISVVDGRIQSSGMLADVSSYLGDNTQVIDLQGHTLMPGFIQAHGQFSTVMQMIDWVNLAAPPMGEITDIAAALTRLQQVSQQRQTDTDEWIIAWGYDPALVQQQRHITRQELDQVFPHHKVMVIAAGGNGAVLNSHALEWAGFIDDDVPSPIGGNLGQTEPEPDSDEPSTLNGYVDGSAFIPLLAKLPLADPQQKLKHLIKAQQYYFSKGYTSAMAGSSHIEEIEFLSKAASANLLALDVFALAMFYDEQQWQQWQGIRYFEFGKAKKNLKIQGVKIIFDGPLQRGESLLSFPYAKGKATKEVKTLTKGELQTLMQLALDNHVQVFVEAHGDAAAEIVISSQQRLGITGQHDRRTVIMHSQVQEQEQMVRQLKLGISPVFSSSELFFSGQTMLQYIGPKQAKKLAPLGQAQEIGLIYGNFGEFQQMPLSPLQLLLSATYRHTRDKRVISPSNHVTVYQGLKAMTSAPAYFLFEEQRLGKIKPGFAADLVVLNGNPLLESGHALAQIEVLETYKDGKLVFENHPVKGRVEDYITPIVKTPKNED</sequence>
<evidence type="ECO:0000259" key="1">
    <source>
        <dbReference type="Pfam" id="PF07969"/>
    </source>
</evidence>
<dbReference type="RefSeq" id="WP_119910425.1">
    <property type="nucleotide sequence ID" value="NZ_QZCH01000009.1"/>
</dbReference>
<organism evidence="2 3">
    <name type="scientific">Motilimonas pumila</name>
    <dbReference type="NCBI Taxonomy" id="2303987"/>
    <lineage>
        <taxon>Bacteria</taxon>
        <taxon>Pseudomonadati</taxon>
        <taxon>Pseudomonadota</taxon>
        <taxon>Gammaproteobacteria</taxon>
        <taxon>Alteromonadales</taxon>
        <taxon>Alteromonadales genera incertae sedis</taxon>
        <taxon>Motilimonas</taxon>
    </lineage>
</organism>
<keyword evidence="3" id="KW-1185">Reference proteome</keyword>
<dbReference type="Pfam" id="PF07969">
    <property type="entry name" value="Amidohydro_3"/>
    <property type="match status" value="1"/>
</dbReference>
<proteinExistence type="predicted"/>
<comment type="caution">
    <text evidence="2">The sequence shown here is derived from an EMBL/GenBank/DDBJ whole genome shotgun (WGS) entry which is preliminary data.</text>
</comment>
<reference evidence="2 3" key="1">
    <citation type="submission" date="2018-09" db="EMBL/GenBank/DDBJ databases">
        <authorList>
            <person name="Wang F."/>
        </authorList>
    </citation>
    <scope>NUCLEOTIDE SEQUENCE [LARGE SCALE GENOMIC DNA]</scope>
    <source>
        <strain evidence="2 3">PLHSC7-2</strain>
    </source>
</reference>
<feature type="domain" description="Amidohydrolase 3" evidence="1">
    <location>
        <begin position="102"/>
        <end position="595"/>
    </location>
</feature>
<evidence type="ECO:0000313" key="2">
    <source>
        <dbReference type="EMBL" id="RJG48199.1"/>
    </source>
</evidence>
<dbReference type="AlphaFoldDB" id="A0A418YFW4"/>
<dbReference type="Proteomes" id="UP000283255">
    <property type="component" value="Unassembled WGS sequence"/>
</dbReference>
<evidence type="ECO:0000313" key="3">
    <source>
        <dbReference type="Proteomes" id="UP000283255"/>
    </source>
</evidence>
<protein>
    <recommendedName>
        <fullName evidence="1">Amidohydrolase 3 domain-containing protein</fullName>
    </recommendedName>
</protein>
<dbReference type="PANTHER" id="PTHR22642:SF2">
    <property type="entry name" value="PROTEIN LONG AFTER FAR-RED 3"/>
    <property type="match status" value="1"/>
</dbReference>
<dbReference type="Gene3D" id="3.10.310.70">
    <property type="match status" value="1"/>
</dbReference>
<dbReference type="InterPro" id="IPR013108">
    <property type="entry name" value="Amidohydro_3"/>
</dbReference>
<dbReference type="OrthoDB" id="9031471at2"/>
<dbReference type="SUPFAM" id="SSF51556">
    <property type="entry name" value="Metallo-dependent hydrolases"/>
    <property type="match status" value="1"/>
</dbReference>
<dbReference type="GO" id="GO:0016810">
    <property type="term" value="F:hydrolase activity, acting on carbon-nitrogen (but not peptide) bonds"/>
    <property type="evidence" value="ECO:0007669"/>
    <property type="project" value="InterPro"/>
</dbReference>
<dbReference type="Gene3D" id="3.20.20.140">
    <property type="entry name" value="Metal-dependent hydrolases"/>
    <property type="match status" value="1"/>
</dbReference>
<dbReference type="EMBL" id="QZCH01000009">
    <property type="protein sequence ID" value="RJG48199.1"/>
    <property type="molecule type" value="Genomic_DNA"/>
</dbReference>
<dbReference type="SUPFAM" id="SSF51338">
    <property type="entry name" value="Composite domain of metallo-dependent hydrolases"/>
    <property type="match status" value="1"/>
</dbReference>
<name>A0A418YFW4_9GAMM</name>